<feature type="non-terminal residue" evidence="8">
    <location>
        <position position="313"/>
    </location>
</feature>
<dbReference type="GO" id="GO:0010506">
    <property type="term" value="P:regulation of autophagy"/>
    <property type="evidence" value="ECO:0007669"/>
    <property type="project" value="InterPro"/>
</dbReference>
<dbReference type="Gene3D" id="1.10.510.10">
    <property type="entry name" value="Transferase(Phosphotransferase) domain 1"/>
    <property type="match status" value="1"/>
</dbReference>
<dbReference type="PROSITE" id="PS50011">
    <property type="entry name" value="PROTEIN_KINASE_DOM"/>
    <property type="match status" value="1"/>
</dbReference>
<dbReference type="Pfam" id="PF00069">
    <property type="entry name" value="Pkinase"/>
    <property type="match status" value="1"/>
</dbReference>
<keyword evidence="6" id="KW-0723">Serine/threonine-protein kinase</keyword>
<dbReference type="InterPro" id="IPR011009">
    <property type="entry name" value="Kinase-like_dom_sf"/>
</dbReference>
<dbReference type="CDD" id="cd14014">
    <property type="entry name" value="STKc_PknB_like"/>
    <property type="match status" value="1"/>
</dbReference>
<evidence type="ECO:0000313" key="9">
    <source>
        <dbReference type="Proteomes" id="UP000324800"/>
    </source>
</evidence>
<feature type="domain" description="Protein kinase" evidence="7">
    <location>
        <begin position="12"/>
        <end position="267"/>
    </location>
</feature>
<sequence length="313" mass="35243">MEEVQLLQKEGFQVFKTLGQGSFGKVFLAYNQRLTFLGLVAAKVMRSAQFDTNEWNVSTKDNAIPFIVQFKLVKQGPEYTIILLEFCNFKSIDSIIKQNYQLSPGTLRAIAKQLFEGLRIIHSKGLIHRDIKGENLMMHCPPGSNRVIVKIADFGLVKDQGALQQTMLMSAKGTALNMAPELVIGDGRASAKVDVWSVGVVLFQLAYHEYPIKAGSIIDLMKKMQLQTINRPVVIKDNLFWTFICHCLNFDRTQRYSAEQALQDPYFIGPQAQYEISQDARQIAVQLQLAQQNGDSSVTLYDINPSFTVPKSE</sequence>
<dbReference type="AlphaFoldDB" id="A0A5J4U0G1"/>
<evidence type="ECO:0000256" key="2">
    <source>
        <dbReference type="ARBA" id="ARBA00022741"/>
    </source>
</evidence>
<dbReference type="InterPro" id="IPR045269">
    <property type="entry name" value="Atg1-like"/>
</dbReference>
<dbReference type="PANTHER" id="PTHR24348">
    <property type="entry name" value="SERINE/THREONINE-PROTEIN KINASE UNC-51-RELATED"/>
    <property type="match status" value="1"/>
</dbReference>
<dbReference type="PANTHER" id="PTHR24348:SF22">
    <property type="entry name" value="NON-SPECIFIC SERINE_THREONINE PROTEIN KINASE"/>
    <property type="match status" value="1"/>
</dbReference>
<accession>A0A5J4U0G1</accession>
<organism evidence="8 9">
    <name type="scientific">Streblomastix strix</name>
    <dbReference type="NCBI Taxonomy" id="222440"/>
    <lineage>
        <taxon>Eukaryota</taxon>
        <taxon>Metamonada</taxon>
        <taxon>Preaxostyla</taxon>
        <taxon>Oxymonadida</taxon>
        <taxon>Streblomastigidae</taxon>
        <taxon>Streblomastix</taxon>
    </lineage>
</organism>
<protein>
    <submittedName>
        <fullName evidence="8">Putative CAMK family protein kinase</fullName>
    </submittedName>
</protein>
<comment type="similarity">
    <text evidence="6">Belongs to the protein kinase superfamily.</text>
</comment>
<name>A0A5J4U0G1_9EUKA</name>
<dbReference type="PROSITE" id="PS00108">
    <property type="entry name" value="PROTEIN_KINASE_ST"/>
    <property type="match status" value="1"/>
</dbReference>
<evidence type="ECO:0000256" key="1">
    <source>
        <dbReference type="ARBA" id="ARBA00022679"/>
    </source>
</evidence>
<keyword evidence="4 5" id="KW-0067">ATP-binding</keyword>
<evidence type="ECO:0000259" key="7">
    <source>
        <dbReference type="PROSITE" id="PS50011"/>
    </source>
</evidence>
<dbReference type="GO" id="GO:0004674">
    <property type="term" value="F:protein serine/threonine kinase activity"/>
    <property type="evidence" value="ECO:0007669"/>
    <property type="project" value="UniProtKB-KW"/>
</dbReference>
<gene>
    <name evidence="8" type="ORF">EZS28_040436</name>
</gene>
<dbReference type="Proteomes" id="UP000324800">
    <property type="component" value="Unassembled WGS sequence"/>
</dbReference>
<dbReference type="InterPro" id="IPR000719">
    <property type="entry name" value="Prot_kinase_dom"/>
</dbReference>
<proteinExistence type="inferred from homology"/>
<dbReference type="GO" id="GO:0016020">
    <property type="term" value="C:membrane"/>
    <property type="evidence" value="ECO:0007669"/>
    <property type="project" value="TreeGrafter"/>
</dbReference>
<feature type="binding site" evidence="5">
    <location>
        <position position="43"/>
    </location>
    <ligand>
        <name>ATP</name>
        <dbReference type="ChEBI" id="CHEBI:30616"/>
    </ligand>
</feature>
<dbReference type="SUPFAM" id="SSF56112">
    <property type="entry name" value="Protein kinase-like (PK-like)"/>
    <property type="match status" value="1"/>
</dbReference>
<reference evidence="8 9" key="1">
    <citation type="submission" date="2019-03" db="EMBL/GenBank/DDBJ databases">
        <title>Single cell metagenomics reveals metabolic interactions within the superorganism composed of flagellate Streblomastix strix and complex community of Bacteroidetes bacteria on its surface.</title>
        <authorList>
            <person name="Treitli S.C."/>
            <person name="Kolisko M."/>
            <person name="Husnik F."/>
            <person name="Keeling P."/>
            <person name="Hampl V."/>
        </authorList>
    </citation>
    <scope>NUCLEOTIDE SEQUENCE [LARGE SCALE GENOMIC DNA]</scope>
    <source>
        <strain evidence="8">ST1C</strain>
    </source>
</reference>
<dbReference type="GO" id="GO:0000407">
    <property type="term" value="C:phagophore assembly site"/>
    <property type="evidence" value="ECO:0007669"/>
    <property type="project" value="TreeGrafter"/>
</dbReference>
<dbReference type="GO" id="GO:0000045">
    <property type="term" value="P:autophagosome assembly"/>
    <property type="evidence" value="ECO:0007669"/>
    <property type="project" value="TreeGrafter"/>
</dbReference>
<dbReference type="PROSITE" id="PS00107">
    <property type="entry name" value="PROTEIN_KINASE_ATP"/>
    <property type="match status" value="1"/>
</dbReference>
<dbReference type="InterPro" id="IPR008271">
    <property type="entry name" value="Ser/Thr_kinase_AS"/>
</dbReference>
<dbReference type="InterPro" id="IPR017441">
    <property type="entry name" value="Protein_kinase_ATP_BS"/>
</dbReference>
<evidence type="ECO:0000256" key="5">
    <source>
        <dbReference type="PROSITE-ProRule" id="PRU10141"/>
    </source>
</evidence>
<dbReference type="EMBL" id="SNRW01022141">
    <property type="protein sequence ID" value="KAA6364037.1"/>
    <property type="molecule type" value="Genomic_DNA"/>
</dbReference>
<comment type="caution">
    <text evidence="8">The sequence shown here is derived from an EMBL/GenBank/DDBJ whole genome shotgun (WGS) entry which is preliminary data.</text>
</comment>
<keyword evidence="1" id="KW-0808">Transferase</keyword>
<dbReference type="OrthoDB" id="541276at2759"/>
<dbReference type="GO" id="GO:0005776">
    <property type="term" value="C:autophagosome"/>
    <property type="evidence" value="ECO:0007669"/>
    <property type="project" value="TreeGrafter"/>
</dbReference>
<keyword evidence="2 5" id="KW-0547">Nucleotide-binding</keyword>
<evidence type="ECO:0000256" key="4">
    <source>
        <dbReference type="ARBA" id="ARBA00022840"/>
    </source>
</evidence>
<dbReference type="SMART" id="SM00220">
    <property type="entry name" value="S_TKc"/>
    <property type="match status" value="1"/>
</dbReference>
<keyword evidence="3 8" id="KW-0418">Kinase</keyword>
<dbReference type="GO" id="GO:0005829">
    <property type="term" value="C:cytosol"/>
    <property type="evidence" value="ECO:0007669"/>
    <property type="project" value="TreeGrafter"/>
</dbReference>
<dbReference type="GO" id="GO:0005524">
    <property type="term" value="F:ATP binding"/>
    <property type="evidence" value="ECO:0007669"/>
    <property type="project" value="UniProtKB-UniRule"/>
</dbReference>
<evidence type="ECO:0000256" key="3">
    <source>
        <dbReference type="ARBA" id="ARBA00022777"/>
    </source>
</evidence>
<evidence type="ECO:0000256" key="6">
    <source>
        <dbReference type="RuleBase" id="RU000304"/>
    </source>
</evidence>
<evidence type="ECO:0000313" key="8">
    <source>
        <dbReference type="EMBL" id="KAA6364037.1"/>
    </source>
</evidence>